<sequence>MTHPSDSGADEDRFELRRFVDAQQGVHEQALAELKAGRKRSHWMWFVFPQVAGLGISPTTMRYAIRSLAEAQAYLRHPLLGPRLVACAQALLQVQGRSAEEILGYPDVLKLKSSMTLFAALPDADPVFAAVLARYYGGGRDDRTLRLIGLAGG</sequence>
<proteinExistence type="predicted"/>
<dbReference type="Pfam" id="PF08837">
    <property type="entry name" value="DUF1810"/>
    <property type="match status" value="1"/>
</dbReference>
<dbReference type="InterPro" id="IPR036287">
    <property type="entry name" value="Rv1873-like_sf"/>
</dbReference>
<dbReference type="InterPro" id="IPR014937">
    <property type="entry name" value="DUF1810"/>
</dbReference>
<keyword evidence="2" id="KW-1185">Reference proteome</keyword>
<gene>
    <name evidence="1" type="ORF">ACFPTN_02745</name>
</gene>
<protein>
    <submittedName>
        <fullName evidence="1">DUF1810 domain-containing protein</fullName>
    </submittedName>
</protein>
<comment type="caution">
    <text evidence="1">The sequence shown here is derived from an EMBL/GenBank/DDBJ whole genome shotgun (WGS) entry which is preliminary data.</text>
</comment>
<dbReference type="EMBL" id="JBHSOG010000008">
    <property type="protein sequence ID" value="MFC5768279.1"/>
    <property type="molecule type" value="Genomic_DNA"/>
</dbReference>
<accession>A0ABW1AM90</accession>
<organism evidence="1 2">
    <name type="scientific">Thauera sinica</name>
    <dbReference type="NCBI Taxonomy" id="2665146"/>
    <lineage>
        <taxon>Bacteria</taxon>
        <taxon>Pseudomonadati</taxon>
        <taxon>Pseudomonadota</taxon>
        <taxon>Betaproteobacteria</taxon>
        <taxon>Rhodocyclales</taxon>
        <taxon>Zoogloeaceae</taxon>
        <taxon>Thauera</taxon>
    </lineage>
</organism>
<evidence type="ECO:0000313" key="1">
    <source>
        <dbReference type="EMBL" id="MFC5768279.1"/>
    </source>
</evidence>
<dbReference type="SUPFAM" id="SSF140736">
    <property type="entry name" value="Rv1873-like"/>
    <property type="match status" value="1"/>
</dbReference>
<dbReference type="Gene3D" id="1.25.40.380">
    <property type="entry name" value="Protein of unknown function DUF1810"/>
    <property type="match status" value="1"/>
</dbReference>
<dbReference type="PIRSF" id="PIRSF008546">
    <property type="entry name" value="UCP008546"/>
    <property type="match status" value="1"/>
</dbReference>
<dbReference type="RefSeq" id="WP_096445758.1">
    <property type="nucleotide sequence ID" value="NZ_JBHSOG010000008.1"/>
</dbReference>
<dbReference type="Proteomes" id="UP001595974">
    <property type="component" value="Unassembled WGS sequence"/>
</dbReference>
<name>A0ABW1AM90_9RHOO</name>
<evidence type="ECO:0000313" key="2">
    <source>
        <dbReference type="Proteomes" id="UP001595974"/>
    </source>
</evidence>
<reference evidence="2" key="1">
    <citation type="journal article" date="2019" name="Int. J. Syst. Evol. Microbiol.">
        <title>The Global Catalogue of Microorganisms (GCM) 10K type strain sequencing project: providing services to taxonomists for standard genome sequencing and annotation.</title>
        <authorList>
            <consortium name="The Broad Institute Genomics Platform"/>
            <consortium name="The Broad Institute Genome Sequencing Center for Infectious Disease"/>
            <person name="Wu L."/>
            <person name="Ma J."/>
        </authorList>
    </citation>
    <scope>NUCLEOTIDE SEQUENCE [LARGE SCALE GENOMIC DNA]</scope>
    <source>
        <strain evidence="2">SHR3</strain>
    </source>
</reference>